<organism evidence="5 6">
    <name type="scientific">Pseudonocardia cypriaca</name>
    <dbReference type="NCBI Taxonomy" id="882449"/>
    <lineage>
        <taxon>Bacteria</taxon>
        <taxon>Bacillati</taxon>
        <taxon>Actinomycetota</taxon>
        <taxon>Actinomycetes</taxon>
        <taxon>Pseudonocardiales</taxon>
        <taxon>Pseudonocardiaceae</taxon>
        <taxon>Pseudonocardia</taxon>
    </lineage>
</organism>
<dbReference type="GO" id="GO:0003700">
    <property type="term" value="F:DNA-binding transcription factor activity"/>
    <property type="evidence" value="ECO:0007669"/>
    <property type="project" value="InterPro"/>
</dbReference>
<evidence type="ECO:0000256" key="2">
    <source>
        <dbReference type="ARBA" id="ARBA00023125"/>
    </source>
</evidence>
<dbReference type="PANTHER" id="PTHR43537">
    <property type="entry name" value="TRANSCRIPTIONAL REGULATOR, GNTR FAMILY"/>
    <property type="match status" value="1"/>
</dbReference>
<dbReference type="SMART" id="SM00895">
    <property type="entry name" value="FCD"/>
    <property type="match status" value="1"/>
</dbReference>
<dbReference type="Proteomes" id="UP000319818">
    <property type="component" value="Unassembled WGS sequence"/>
</dbReference>
<dbReference type="SUPFAM" id="SSF46785">
    <property type="entry name" value="Winged helix' DNA-binding domain"/>
    <property type="match status" value="1"/>
</dbReference>
<dbReference type="PANTHER" id="PTHR43537:SF24">
    <property type="entry name" value="GLUCONATE OPERON TRANSCRIPTIONAL REPRESSOR"/>
    <property type="match status" value="1"/>
</dbReference>
<keyword evidence="2" id="KW-0238">DNA-binding</keyword>
<keyword evidence="3" id="KW-0804">Transcription</keyword>
<dbReference type="GO" id="GO:0003677">
    <property type="term" value="F:DNA binding"/>
    <property type="evidence" value="ECO:0007669"/>
    <property type="project" value="UniProtKB-KW"/>
</dbReference>
<dbReference type="Gene3D" id="1.20.120.530">
    <property type="entry name" value="GntR ligand-binding domain-like"/>
    <property type="match status" value="1"/>
</dbReference>
<dbReference type="InterPro" id="IPR011711">
    <property type="entry name" value="GntR_C"/>
</dbReference>
<dbReference type="PROSITE" id="PS50949">
    <property type="entry name" value="HTH_GNTR"/>
    <property type="match status" value="1"/>
</dbReference>
<evidence type="ECO:0000313" key="6">
    <source>
        <dbReference type="Proteomes" id="UP000319818"/>
    </source>
</evidence>
<evidence type="ECO:0000256" key="1">
    <source>
        <dbReference type="ARBA" id="ARBA00023015"/>
    </source>
</evidence>
<dbReference type="InterPro" id="IPR036388">
    <property type="entry name" value="WH-like_DNA-bd_sf"/>
</dbReference>
<dbReference type="InterPro" id="IPR008920">
    <property type="entry name" value="TF_FadR/GntR_C"/>
</dbReference>
<dbReference type="SUPFAM" id="SSF48008">
    <property type="entry name" value="GntR ligand-binding domain-like"/>
    <property type="match status" value="1"/>
</dbReference>
<dbReference type="OrthoDB" id="5182935at2"/>
<keyword evidence="1" id="KW-0805">Transcription regulation</keyword>
<dbReference type="Pfam" id="PF00392">
    <property type="entry name" value="GntR"/>
    <property type="match status" value="1"/>
</dbReference>
<evidence type="ECO:0000259" key="4">
    <source>
        <dbReference type="PROSITE" id="PS50949"/>
    </source>
</evidence>
<dbReference type="CDD" id="cd07377">
    <property type="entry name" value="WHTH_GntR"/>
    <property type="match status" value="1"/>
</dbReference>
<protein>
    <submittedName>
        <fullName evidence="5">GntR family transcriptional regulator</fullName>
    </submittedName>
</protein>
<keyword evidence="6" id="KW-1185">Reference proteome</keyword>
<accession>A0A543GHA4</accession>
<dbReference type="SMART" id="SM00345">
    <property type="entry name" value="HTH_GNTR"/>
    <property type="match status" value="1"/>
</dbReference>
<dbReference type="InterPro" id="IPR036390">
    <property type="entry name" value="WH_DNA-bd_sf"/>
</dbReference>
<comment type="caution">
    <text evidence="5">The sequence shown here is derived from an EMBL/GenBank/DDBJ whole genome shotgun (WGS) entry which is preliminary data.</text>
</comment>
<gene>
    <name evidence="5" type="ORF">FB388_2858</name>
</gene>
<evidence type="ECO:0000313" key="5">
    <source>
        <dbReference type="EMBL" id="TQM45458.1"/>
    </source>
</evidence>
<proteinExistence type="predicted"/>
<feature type="domain" description="HTH gntR-type" evidence="4">
    <location>
        <begin position="15"/>
        <end position="82"/>
    </location>
</feature>
<dbReference type="Pfam" id="PF07729">
    <property type="entry name" value="FCD"/>
    <property type="match status" value="1"/>
</dbReference>
<name>A0A543GHA4_9PSEU</name>
<dbReference type="Gene3D" id="1.10.10.10">
    <property type="entry name" value="Winged helix-like DNA-binding domain superfamily/Winged helix DNA-binding domain"/>
    <property type="match status" value="1"/>
</dbReference>
<reference evidence="5 6" key="1">
    <citation type="submission" date="2019-06" db="EMBL/GenBank/DDBJ databases">
        <title>Sequencing the genomes of 1000 actinobacteria strains.</title>
        <authorList>
            <person name="Klenk H.-P."/>
        </authorList>
    </citation>
    <scope>NUCLEOTIDE SEQUENCE [LARGE SCALE GENOMIC DNA]</scope>
    <source>
        <strain evidence="5 6">DSM 45511</strain>
    </source>
</reference>
<dbReference type="AlphaFoldDB" id="A0A543GHA4"/>
<sequence>MVGVTEATRGWFVSDLKSQTIYRALRERILSNEILSGTRLVLRQLANEYDTSDIPVREALRMLERDGLVEMVPYRGARVTTLTAREIEETYFIRGHLESIATGLAAERISDAELLILDELMTRMRAAVEAQDGPGFSDLNREFHATIIGACGNEMLRELTMDIWQRHSGFQRVFRMVPERLAASQSEHEGIMDALRARDPKRAAALALWHKRSVGDTVSTLVDGERPAAGGETA</sequence>
<dbReference type="InterPro" id="IPR000524">
    <property type="entry name" value="Tscrpt_reg_HTH_GntR"/>
</dbReference>
<evidence type="ECO:0000256" key="3">
    <source>
        <dbReference type="ARBA" id="ARBA00023163"/>
    </source>
</evidence>
<dbReference type="EMBL" id="VFPH01000001">
    <property type="protein sequence ID" value="TQM45458.1"/>
    <property type="molecule type" value="Genomic_DNA"/>
</dbReference>